<evidence type="ECO:0000313" key="2">
    <source>
        <dbReference type="EMBL" id="KAF2491741.1"/>
    </source>
</evidence>
<name>A0A6A6QHQ2_9PEZI</name>
<protein>
    <recommendedName>
        <fullName evidence="1">F-box domain-containing protein</fullName>
    </recommendedName>
</protein>
<evidence type="ECO:0000259" key="1">
    <source>
        <dbReference type="SMART" id="SM00256"/>
    </source>
</evidence>
<dbReference type="Proteomes" id="UP000799750">
    <property type="component" value="Unassembled WGS sequence"/>
</dbReference>
<dbReference type="EMBL" id="MU004195">
    <property type="protein sequence ID" value="KAF2491741.1"/>
    <property type="molecule type" value="Genomic_DNA"/>
</dbReference>
<proteinExistence type="predicted"/>
<keyword evidence="3" id="KW-1185">Reference proteome</keyword>
<feature type="domain" description="F-box" evidence="1">
    <location>
        <begin position="75"/>
        <end position="114"/>
    </location>
</feature>
<organism evidence="2 3">
    <name type="scientific">Lophium mytilinum</name>
    <dbReference type="NCBI Taxonomy" id="390894"/>
    <lineage>
        <taxon>Eukaryota</taxon>
        <taxon>Fungi</taxon>
        <taxon>Dikarya</taxon>
        <taxon>Ascomycota</taxon>
        <taxon>Pezizomycotina</taxon>
        <taxon>Dothideomycetes</taxon>
        <taxon>Pleosporomycetidae</taxon>
        <taxon>Mytilinidiales</taxon>
        <taxon>Mytilinidiaceae</taxon>
        <taxon>Lophium</taxon>
    </lineage>
</organism>
<dbReference type="OrthoDB" id="3800738at2759"/>
<evidence type="ECO:0000313" key="3">
    <source>
        <dbReference type="Proteomes" id="UP000799750"/>
    </source>
</evidence>
<dbReference type="InterPro" id="IPR036047">
    <property type="entry name" value="F-box-like_dom_sf"/>
</dbReference>
<dbReference type="InterPro" id="IPR001810">
    <property type="entry name" value="F-box_dom"/>
</dbReference>
<reference evidence="2" key="1">
    <citation type="journal article" date="2020" name="Stud. Mycol.">
        <title>101 Dothideomycetes genomes: a test case for predicting lifestyles and emergence of pathogens.</title>
        <authorList>
            <person name="Haridas S."/>
            <person name="Albert R."/>
            <person name="Binder M."/>
            <person name="Bloem J."/>
            <person name="Labutti K."/>
            <person name="Salamov A."/>
            <person name="Andreopoulos B."/>
            <person name="Baker S."/>
            <person name="Barry K."/>
            <person name="Bills G."/>
            <person name="Bluhm B."/>
            <person name="Cannon C."/>
            <person name="Castanera R."/>
            <person name="Culley D."/>
            <person name="Daum C."/>
            <person name="Ezra D."/>
            <person name="Gonzalez J."/>
            <person name="Henrissat B."/>
            <person name="Kuo A."/>
            <person name="Liang C."/>
            <person name="Lipzen A."/>
            <person name="Lutzoni F."/>
            <person name="Magnuson J."/>
            <person name="Mondo S."/>
            <person name="Nolan M."/>
            <person name="Ohm R."/>
            <person name="Pangilinan J."/>
            <person name="Park H.-J."/>
            <person name="Ramirez L."/>
            <person name="Alfaro M."/>
            <person name="Sun H."/>
            <person name="Tritt A."/>
            <person name="Yoshinaga Y."/>
            <person name="Zwiers L.-H."/>
            <person name="Turgeon B."/>
            <person name="Goodwin S."/>
            <person name="Spatafora J."/>
            <person name="Crous P."/>
            <person name="Grigoriev I."/>
        </authorList>
    </citation>
    <scope>NUCLEOTIDE SEQUENCE</scope>
    <source>
        <strain evidence="2">CBS 269.34</strain>
    </source>
</reference>
<dbReference type="AlphaFoldDB" id="A0A6A6QHQ2"/>
<dbReference type="Pfam" id="PF00646">
    <property type="entry name" value="F-box"/>
    <property type="match status" value="1"/>
</dbReference>
<dbReference type="SMART" id="SM00256">
    <property type="entry name" value="FBOX"/>
    <property type="match status" value="1"/>
</dbReference>
<dbReference type="SUPFAM" id="SSF81383">
    <property type="entry name" value="F-box domain"/>
    <property type="match status" value="1"/>
</dbReference>
<gene>
    <name evidence="2" type="ORF">BU16DRAFT_127310</name>
</gene>
<sequence>MDGDSSVPWYIPLLVRAPTSIALKPPTSPTLRPPTYPTYPALDLSHLPLPEKISHHYHQPTNQMEASAAHQALGITELLEYILLELPIFEKFQAQRVCKDWKTVIDNSSPLQKAMWLAPQSLYSPPNKDTDPADSIQTSWNIMMRAMKSGPISTEFSPLLWGCRDLQMCGIALEAANTKLLAVRDHPFSTRCQEALDGKCKMTWEDMQVCNPPCTSLVVCTVEEPSLAGWIMGAQSRASFKRLENESGVRMGEVVRSLFEQRRNPQYEVPQEVDNRLVEAMFRYYMYSRLELGFALDCEGITGFWQDEEPAPSRLQSMFCDFIDE</sequence>
<accession>A0A6A6QHQ2</accession>